<organism evidence="1 2">
    <name type="scientific">Agreia pratensis</name>
    <dbReference type="NCBI Taxonomy" id="150121"/>
    <lineage>
        <taxon>Bacteria</taxon>
        <taxon>Bacillati</taxon>
        <taxon>Actinomycetota</taxon>
        <taxon>Actinomycetes</taxon>
        <taxon>Micrococcales</taxon>
        <taxon>Microbacteriaceae</taxon>
        <taxon>Agreia</taxon>
    </lineage>
</organism>
<evidence type="ECO:0000313" key="1">
    <source>
        <dbReference type="EMBL" id="SMG35144.1"/>
    </source>
</evidence>
<gene>
    <name evidence="1" type="ORF">SAMN06296010_2023</name>
</gene>
<dbReference type="PANTHER" id="PTHR34387">
    <property type="entry name" value="SLR1258 PROTEIN"/>
    <property type="match status" value="1"/>
</dbReference>
<dbReference type="STRING" id="150121.SAMN06296010_2023"/>
<proteinExistence type="predicted"/>
<dbReference type="GO" id="GO:0006974">
    <property type="term" value="P:DNA damage response"/>
    <property type="evidence" value="ECO:0007669"/>
    <property type="project" value="TreeGrafter"/>
</dbReference>
<protein>
    <recommendedName>
        <fullName evidence="3">SIMPL domain-containing protein</fullName>
    </recommendedName>
</protein>
<dbReference type="InterPro" id="IPR052022">
    <property type="entry name" value="26kDa_periplasmic_antigen"/>
</dbReference>
<dbReference type="PANTHER" id="PTHR34387:SF2">
    <property type="entry name" value="SLR1258 PROTEIN"/>
    <property type="match status" value="1"/>
</dbReference>
<dbReference type="InterPro" id="IPR007497">
    <property type="entry name" value="SIMPL/DUF541"/>
</dbReference>
<keyword evidence="2" id="KW-1185">Reference proteome</keyword>
<name>A0A1X7K345_9MICO</name>
<dbReference type="Gene3D" id="3.30.70.2970">
    <property type="entry name" value="Protein of unknown function (DUF541), domain 2"/>
    <property type="match status" value="1"/>
</dbReference>
<reference evidence="2" key="1">
    <citation type="submission" date="2017-04" db="EMBL/GenBank/DDBJ databases">
        <authorList>
            <person name="Varghese N."/>
            <person name="Submissions S."/>
        </authorList>
    </citation>
    <scope>NUCLEOTIDE SEQUENCE [LARGE SCALE GENOMIC DNA]</scope>
    <source>
        <strain evidence="2">VKM Ac-2510</strain>
    </source>
</reference>
<dbReference type="Gene3D" id="3.30.110.170">
    <property type="entry name" value="Protein of unknown function (DUF541), domain 1"/>
    <property type="match status" value="1"/>
</dbReference>
<evidence type="ECO:0000313" key="2">
    <source>
        <dbReference type="Proteomes" id="UP000193244"/>
    </source>
</evidence>
<dbReference type="OrthoDB" id="3724496at2"/>
<dbReference type="RefSeq" id="WP_085485598.1">
    <property type="nucleotide sequence ID" value="NZ_FXAY01000003.1"/>
</dbReference>
<dbReference type="Pfam" id="PF04402">
    <property type="entry name" value="SIMPL"/>
    <property type="match status" value="1"/>
</dbReference>
<dbReference type="Proteomes" id="UP000193244">
    <property type="component" value="Unassembled WGS sequence"/>
</dbReference>
<dbReference type="EMBL" id="FXAY01000003">
    <property type="protein sequence ID" value="SMG35144.1"/>
    <property type="molecule type" value="Genomic_DNA"/>
</dbReference>
<evidence type="ECO:0008006" key="3">
    <source>
        <dbReference type="Google" id="ProtNLM"/>
    </source>
</evidence>
<dbReference type="AlphaFoldDB" id="A0A1X7K345"/>
<accession>A0A1X7K345</accession>
<sequence length="225" mass="23891">MSETIISVAASADTHHSPERATVQLTLGFEGPERQPVFEKTRQLHAEMSESLRALHDPIADAVTRWSADQVSVWGQRPWSQDGAQLPPVYHATTTVRARFRDFQALARWIDSVAFSEGVTVTSVDWALTSATQSALQADAQKTAIVTARSKAQSYAEALGLSTLRPIAVADPGMLGDDTASGSTVSVARFASHDMAKSSAGGPLDLTPADVVISASIEARFAATA</sequence>